<organism evidence="1 2">
    <name type="scientific">Paenibacillus mesotrionivorans</name>
    <dbReference type="NCBI Taxonomy" id="3160968"/>
    <lineage>
        <taxon>Bacteria</taxon>
        <taxon>Bacillati</taxon>
        <taxon>Bacillota</taxon>
        <taxon>Bacilli</taxon>
        <taxon>Bacillales</taxon>
        <taxon>Paenibacillaceae</taxon>
        <taxon>Paenibacillus</taxon>
    </lineage>
</organism>
<name>A0ACC7P638_9BACL</name>
<dbReference type="Proteomes" id="UP001631969">
    <property type="component" value="Unassembled WGS sequence"/>
</dbReference>
<sequence>MQKEHPAGSEETVRDLIVRFHTPVFRYCYHMLRHKQEAEDAVQDIFLKVVQHSAHWEEIHSPSAWIYRVAHHHCLNLAAKKRLQRLLPVRLIGVQPTVAEDSHSRAEEAMAIDAMLARLSPAERSIMILRILEDRSHEEIALITRASPAAVRKKFERAKNKLRQSCCKKEEEVHDPEGVSFI</sequence>
<evidence type="ECO:0000313" key="1">
    <source>
        <dbReference type="EMBL" id="MFM9329787.1"/>
    </source>
</evidence>
<accession>A0ACC7P638</accession>
<proteinExistence type="predicted"/>
<protein>
    <submittedName>
        <fullName evidence="1">RNA polymerase sigma factor</fullName>
    </submittedName>
</protein>
<dbReference type="EMBL" id="JBJURJ010000010">
    <property type="protein sequence ID" value="MFM9329787.1"/>
    <property type="molecule type" value="Genomic_DNA"/>
</dbReference>
<reference evidence="1" key="1">
    <citation type="submission" date="2024-12" db="EMBL/GenBank/DDBJ databases">
        <authorList>
            <person name="Wu N."/>
        </authorList>
    </citation>
    <scope>NUCLEOTIDE SEQUENCE</scope>
    <source>
        <strain evidence="1">P15</strain>
    </source>
</reference>
<comment type="caution">
    <text evidence="1">The sequence shown here is derived from an EMBL/GenBank/DDBJ whole genome shotgun (WGS) entry which is preliminary data.</text>
</comment>
<evidence type="ECO:0000313" key="2">
    <source>
        <dbReference type="Proteomes" id="UP001631969"/>
    </source>
</evidence>
<gene>
    <name evidence="1" type="ORF">ACI1P1_15940</name>
</gene>
<keyword evidence="2" id="KW-1185">Reference proteome</keyword>